<dbReference type="Gene3D" id="3.40.630.30">
    <property type="match status" value="1"/>
</dbReference>
<evidence type="ECO:0000259" key="4">
    <source>
        <dbReference type="PROSITE" id="PS51729"/>
    </source>
</evidence>
<comment type="caution">
    <text evidence="5">The sequence shown here is derived from an EMBL/GenBank/DDBJ whole genome shotgun (WGS) entry which is preliminary data.</text>
</comment>
<evidence type="ECO:0000313" key="5">
    <source>
        <dbReference type="EMBL" id="KAK4881229.1"/>
    </source>
</evidence>
<dbReference type="PANTHER" id="PTHR31435">
    <property type="entry name" value="PROTEIN NATD1"/>
    <property type="match status" value="1"/>
</dbReference>
<proteinExistence type="inferred from homology"/>
<evidence type="ECO:0000256" key="3">
    <source>
        <dbReference type="ARBA" id="ARBA00031876"/>
    </source>
</evidence>
<dbReference type="SUPFAM" id="SSF55729">
    <property type="entry name" value="Acyl-CoA N-acyltransferases (Nat)"/>
    <property type="match status" value="1"/>
</dbReference>
<dbReference type="PANTHER" id="PTHR31435:SF9">
    <property type="entry name" value="PROTEIN NATD1"/>
    <property type="match status" value="1"/>
</dbReference>
<dbReference type="AlphaFoldDB" id="A0AAN7PBH8"/>
<dbReference type="InterPro" id="IPR045057">
    <property type="entry name" value="Gcn5-rel_NAT"/>
</dbReference>
<evidence type="ECO:0000313" key="6">
    <source>
        <dbReference type="Proteomes" id="UP001353858"/>
    </source>
</evidence>
<dbReference type="Pfam" id="PF14542">
    <property type="entry name" value="Acetyltransf_CG"/>
    <property type="match status" value="1"/>
</dbReference>
<dbReference type="InterPro" id="IPR031165">
    <property type="entry name" value="GNAT_YJDJ"/>
</dbReference>
<dbReference type="Proteomes" id="UP001353858">
    <property type="component" value="Unassembled WGS sequence"/>
</dbReference>
<organism evidence="5 6">
    <name type="scientific">Aquatica leii</name>
    <dbReference type="NCBI Taxonomy" id="1421715"/>
    <lineage>
        <taxon>Eukaryota</taxon>
        <taxon>Metazoa</taxon>
        <taxon>Ecdysozoa</taxon>
        <taxon>Arthropoda</taxon>
        <taxon>Hexapoda</taxon>
        <taxon>Insecta</taxon>
        <taxon>Pterygota</taxon>
        <taxon>Neoptera</taxon>
        <taxon>Endopterygota</taxon>
        <taxon>Coleoptera</taxon>
        <taxon>Polyphaga</taxon>
        <taxon>Elateriformia</taxon>
        <taxon>Elateroidea</taxon>
        <taxon>Lampyridae</taxon>
        <taxon>Luciolinae</taxon>
        <taxon>Aquatica</taxon>
    </lineage>
</organism>
<sequence>MQYGSIFRQNFSNTVPASTVTTQLLSPSPKTMLFSSSDRESEISEIESVSRSSVFILRYSERRFEVFDVIHLICNVLWNDYSVEHASENSEFKLQLNANDVGIIEYQKKNNVYKLVHSSVPTQLQGQGYGRILAQKTFDYIASKNYRMSITCPFLLKCYKENEDKYKKYFVD</sequence>
<dbReference type="PROSITE" id="PS51729">
    <property type="entry name" value="GNAT_YJDJ"/>
    <property type="match status" value="1"/>
</dbReference>
<comment type="similarity">
    <text evidence="1">Belongs to the NATD1 family.</text>
</comment>
<dbReference type="InterPro" id="IPR016181">
    <property type="entry name" value="Acyl_CoA_acyltransferase"/>
</dbReference>
<protein>
    <recommendedName>
        <fullName evidence="2">Protein NATD1</fullName>
    </recommendedName>
    <alternativeName>
        <fullName evidence="3">N-acetyltransferase domain-containing protein 1</fullName>
    </alternativeName>
</protein>
<gene>
    <name evidence="5" type="ORF">RN001_004548</name>
</gene>
<feature type="domain" description="N-acetyltransferase" evidence="4">
    <location>
        <begin position="84"/>
        <end position="171"/>
    </location>
</feature>
<reference evidence="6" key="1">
    <citation type="submission" date="2023-01" db="EMBL/GenBank/DDBJ databases">
        <title>Key to firefly adult light organ development and bioluminescence: homeobox transcription factors regulate luciferase expression and transportation to peroxisome.</title>
        <authorList>
            <person name="Fu X."/>
        </authorList>
    </citation>
    <scope>NUCLEOTIDE SEQUENCE [LARGE SCALE GENOMIC DNA]</scope>
</reference>
<accession>A0AAN7PBH8</accession>
<dbReference type="EMBL" id="JARPUR010000002">
    <property type="protein sequence ID" value="KAK4881229.1"/>
    <property type="molecule type" value="Genomic_DNA"/>
</dbReference>
<name>A0AAN7PBH8_9COLE</name>
<keyword evidence="6" id="KW-1185">Reference proteome</keyword>
<evidence type="ECO:0000256" key="1">
    <source>
        <dbReference type="ARBA" id="ARBA00006233"/>
    </source>
</evidence>
<evidence type="ECO:0000256" key="2">
    <source>
        <dbReference type="ARBA" id="ARBA00020243"/>
    </source>
</evidence>